<dbReference type="EMBL" id="PP965497">
    <property type="protein sequence ID" value="XCO00301.1"/>
    <property type="molecule type" value="Genomic_DNA"/>
</dbReference>
<evidence type="ECO:0000313" key="3">
    <source>
        <dbReference type="EMBL" id="XCO00498.1"/>
    </source>
</evidence>
<proteinExistence type="predicted"/>
<dbReference type="EMBL" id="PP965499">
    <property type="protein sequence ID" value="XCO00498.1"/>
    <property type="molecule type" value="Genomic_DNA"/>
</dbReference>
<sequence>MALLIINKLPIYLVNIYLHYIIAIPYNNKYICITK</sequence>
<evidence type="ECO:0000313" key="2">
    <source>
        <dbReference type="EMBL" id="XCO00400.1"/>
    </source>
</evidence>
<dbReference type="EMBL" id="PP965498">
    <property type="protein sequence ID" value="XCO00400.1"/>
    <property type="molecule type" value="Genomic_DNA"/>
</dbReference>
<name>A0AAU8MJE5_9CAUD</name>
<reference evidence="2" key="1">
    <citation type="submission" date="2024-06" db="EMBL/GenBank/DDBJ databases">
        <title>Intestivirid acquisition increases across infancy in a wild primate population.</title>
        <authorList>
            <person name="Schneider-Creas I.A."/>
            <person name="Moya I.L."/>
            <person name="Chiou K.L."/>
            <person name="Baniel A."/>
            <person name="Azanaw Haile A."/>
            <person name="Kebede F."/>
            <person name="Abebe B."/>
            <person name="Snyder-Mackler N."/>
            <person name="Varsani A."/>
        </authorList>
    </citation>
    <scope>NUCLEOTIDE SEQUENCE</scope>
    <source>
        <strain evidence="1">Int_RNL_2016_0117_DIX</strain>
        <strain evidence="3">Int_RNL_2017_0546_COW</strain>
        <strain evidence="2">Int_RNL_2018_0945_COW</strain>
    </source>
</reference>
<accession>A0AAU8MJE5</accession>
<evidence type="ECO:0000313" key="1">
    <source>
        <dbReference type="EMBL" id="XCO00301.1"/>
    </source>
</evidence>
<organism evidence="2">
    <name type="scientific">Geladintestivirus 1</name>
    <dbReference type="NCBI Taxonomy" id="3233133"/>
    <lineage>
        <taxon>Viruses</taxon>
        <taxon>Duplodnaviria</taxon>
        <taxon>Heunggongvirae</taxon>
        <taxon>Uroviricota</taxon>
        <taxon>Caudoviricetes</taxon>
        <taxon>Crassvirales</taxon>
    </lineage>
</organism>
<protein>
    <submittedName>
        <fullName evidence="2">Uncharacterized protein</fullName>
    </submittedName>
</protein>